<evidence type="ECO:0000256" key="1">
    <source>
        <dbReference type="SAM" id="MobiDB-lite"/>
    </source>
</evidence>
<comment type="caution">
    <text evidence="2">The sequence shown here is derived from an EMBL/GenBank/DDBJ whole genome shotgun (WGS) entry which is preliminary data.</text>
</comment>
<feature type="region of interest" description="Disordered" evidence="1">
    <location>
        <begin position="41"/>
        <end position="78"/>
    </location>
</feature>
<dbReference type="InterPro" id="IPR031421">
    <property type="entry name" value="DUF4666"/>
</dbReference>
<dbReference type="EMBL" id="JACEIK010000613">
    <property type="protein sequence ID" value="MCD7459813.1"/>
    <property type="molecule type" value="Genomic_DNA"/>
</dbReference>
<evidence type="ECO:0000313" key="3">
    <source>
        <dbReference type="Proteomes" id="UP000823775"/>
    </source>
</evidence>
<reference evidence="2 3" key="1">
    <citation type="journal article" date="2021" name="BMC Genomics">
        <title>Datura genome reveals duplications of psychoactive alkaloid biosynthetic genes and high mutation rate following tissue culture.</title>
        <authorList>
            <person name="Rajewski A."/>
            <person name="Carter-House D."/>
            <person name="Stajich J."/>
            <person name="Litt A."/>
        </authorList>
    </citation>
    <scope>NUCLEOTIDE SEQUENCE [LARGE SCALE GENOMIC DNA]</scope>
    <source>
        <strain evidence="2">AR-01</strain>
    </source>
</reference>
<accession>A0ABS8SM07</accession>
<protein>
    <submittedName>
        <fullName evidence="2">Uncharacterized protein</fullName>
    </submittedName>
</protein>
<sequence length="114" mass="12551">MMAGLLQRSAVSFRRQGSSGLIWDDKYLSGQPVKHREEINEKLQGQGQPKEEMILTSSTTVGSTGRSRSNGGRVSLTVEPPSPKVSACGLCSRVINGRKGKYSRHRFQYGKRAL</sequence>
<proteinExistence type="predicted"/>
<gene>
    <name evidence="2" type="ORF">HAX54_042028</name>
</gene>
<dbReference type="PANTHER" id="PTHR33730">
    <property type="entry name" value="OS05G0542732 PROTEIN-RELATED"/>
    <property type="match status" value="1"/>
</dbReference>
<evidence type="ECO:0000313" key="2">
    <source>
        <dbReference type="EMBL" id="MCD7459813.1"/>
    </source>
</evidence>
<name>A0ABS8SM07_DATST</name>
<keyword evidence="3" id="KW-1185">Reference proteome</keyword>
<dbReference type="Proteomes" id="UP000823775">
    <property type="component" value="Unassembled WGS sequence"/>
</dbReference>
<dbReference type="PANTHER" id="PTHR33730:SF23">
    <property type="entry name" value="MAPK KINASE SUBSTRATE PROTEIN"/>
    <property type="match status" value="1"/>
</dbReference>
<organism evidence="2 3">
    <name type="scientific">Datura stramonium</name>
    <name type="common">Jimsonweed</name>
    <name type="synonym">Common thornapple</name>
    <dbReference type="NCBI Taxonomy" id="4076"/>
    <lineage>
        <taxon>Eukaryota</taxon>
        <taxon>Viridiplantae</taxon>
        <taxon>Streptophyta</taxon>
        <taxon>Embryophyta</taxon>
        <taxon>Tracheophyta</taxon>
        <taxon>Spermatophyta</taxon>
        <taxon>Magnoliopsida</taxon>
        <taxon>eudicotyledons</taxon>
        <taxon>Gunneridae</taxon>
        <taxon>Pentapetalae</taxon>
        <taxon>asterids</taxon>
        <taxon>lamiids</taxon>
        <taxon>Solanales</taxon>
        <taxon>Solanaceae</taxon>
        <taxon>Solanoideae</taxon>
        <taxon>Datureae</taxon>
        <taxon>Datura</taxon>
    </lineage>
</organism>
<dbReference type="Pfam" id="PF15697">
    <property type="entry name" value="DUF4666"/>
    <property type="match status" value="1"/>
</dbReference>
<feature type="compositionally biased region" description="Low complexity" evidence="1">
    <location>
        <begin position="56"/>
        <end position="75"/>
    </location>
</feature>